<dbReference type="EMBL" id="BAAADM010000027">
    <property type="protein sequence ID" value="GAA0435417.1"/>
    <property type="molecule type" value="Genomic_DNA"/>
</dbReference>
<dbReference type="Pfam" id="PF01797">
    <property type="entry name" value="Y1_Tnp"/>
    <property type="match status" value="1"/>
</dbReference>
<dbReference type="PANTHER" id="PTHR34322:SF2">
    <property type="entry name" value="TRANSPOSASE IS200-LIKE DOMAIN-CONTAINING PROTEIN"/>
    <property type="match status" value="1"/>
</dbReference>
<dbReference type="Gene3D" id="3.30.70.1290">
    <property type="entry name" value="Transposase IS200-like"/>
    <property type="match status" value="1"/>
</dbReference>
<dbReference type="InterPro" id="IPR036515">
    <property type="entry name" value="Transposase_17_sf"/>
</dbReference>
<dbReference type="PANTHER" id="PTHR34322">
    <property type="entry name" value="TRANSPOSASE, Y1_TNP DOMAIN-CONTAINING"/>
    <property type="match status" value="1"/>
</dbReference>
<proteinExistence type="predicted"/>
<keyword evidence="1" id="KW-0812">Transmembrane</keyword>
<evidence type="ECO:0000259" key="2">
    <source>
        <dbReference type="SMART" id="SM01321"/>
    </source>
</evidence>
<accession>A0ABN0Z642</accession>
<dbReference type="RefSeq" id="WP_343751570.1">
    <property type="nucleotide sequence ID" value="NZ_BAAADM010000027.1"/>
</dbReference>
<feature type="domain" description="Transposase IS200-like" evidence="2">
    <location>
        <begin position="9"/>
        <end position="94"/>
    </location>
</feature>
<keyword evidence="1" id="KW-0472">Membrane</keyword>
<dbReference type="InterPro" id="IPR002686">
    <property type="entry name" value="Transposase_17"/>
</dbReference>
<keyword evidence="4" id="KW-1185">Reference proteome</keyword>
<evidence type="ECO:0000313" key="4">
    <source>
        <dbReference type="Proteomes" id="UP001501459"/>
    </source>
</evidence>
<feature type="transmembrane region" description="Helical" evidence="1">
    <location>
        <begin position="51"/>
        <end position="77"/>
    </location>
</feature>
<dbReference type="SUPFAM" id="SSF143422">
    <property type="entry name" value="Transposase IS200-like"/>
    <property type="match status" value="1"/>
</dbReference>
<comment type="caution">
    <text evidence="3">The sequence shown here is derived from an EMBL/GenBank/DDBJ whole genome shotgun (WGS) entry which is preliminary data.</text>
</comment>
<keyword evidence="1" id="KW-1133">Transmembrane helix</keyword>
<dbReference type="Proteomes" id="UP001501459">
    <property type="component" value="Unassembled WGS sequence"/>
</dbReference>
<organism evidence="3 4">
    <name type="scientific">Lentibacillus halophilus</name>
    <dbReference type="NCBI Taxonomy" id="295065"/>
    <lineage>
        <taxon>Bacteria</taxon>
        <taxon>Bacillati</taxon>
        <taxon>Bacillota</taxon>
        <taxon>Bacilli</taxon>
        <taxon>Bacillales</taxon>
        <taxon>Bacillaceae</taxon>
        <taxon>Lentibacillus</taxon>
    </lineage>
</organism>
<evidence type="ECO:0000313" key="3">
    <source>
        <dbReference type="EMBL" id="GAA0435417.1"/>
    </source>
</evidence>
<reference evidence="3 4" key="1">
    <citation type="journal article" date="2019" name="Int. J. Syst. Evol. Microbiol.">
        <title>The Global Catalogue of Microorganisms (GCM) 10K type strain sequencing project: providing services to taxonomists for standard genome sequencing and annotation.</title>
        <authorList>
            <consortium name="The Broad Institute Genomics Platform"/>
            <consortium name="The Broad Institute Genome Sequencing Center for Infectious Disease"/>
            <person name="Wu L."/>
            <person name="Ma J."/>
        </authorList>
    </citation>
    <scope>NUCLEOTIDE SEQUENCE [LARGE SCALE GENOMIC DNA]</scope>
    <source>
        <strain evidence="3 4">JCM 12149</strain>
    </source>
</reference>
<dbReference type="SMART" id="SM01321">
    <property type="entry name" value="Y1_Tnp"/>
    <property type="match status" value="1"/>
</dbReference>
<sequence length="96" mass="11436">MARKARVKSKSGIYHVMLRGVNRQEIFHDDEDCEKYLEIIKKYKARTAIKVYAWCLMNNHVHLLLKAVFVNFVAFIYKKRIFLKSFFYQLVQSTSG</sequence>
<gene>
    <name evidence="3" type="ORF">GCM10008983_10000</name>
</gene>
<protein>
    <recommendedName>
        <fullName evidence="2">Transposase IS200-like domain-containing protein</fullName>
    </recommendedName>
</protein>
<name>A0ABN0Z642_9BACI</name>
<evidence type="ECO:0000256" key="1">
    <source>
        <dbReference type="SAM" id="Phobius"/>
    </source>
</evidence>